<accession>A0A936Z5V6</accession>
<dbReference type="Pfam" id="PF04972">
    <property type="entry name" value="BON"/>
    <property type="match status" value="1"/>
</dbReference>
<keyword evidence="4" id="KW-1185">Reference proteome</keyword>
<feature type="compositionally biased region" description="Basic and acidic residues" evidence="1">
    <location>
        <begin position="149"/>
        <end position="159"/>
    </location>
</feature>
<dbReference type="RefSeq" id="WP_201677215.1">
    <property type="nucleotide sequence ID" value="NZ_JAEQNE010000008.1"/>
</dbReference>
<dbReference type="InterPro" id="IPR007055">
    <property type="entry name" value="BON_dom"/>
</dbReference>
<evidence type="ECO:0000313" key="4">
    <source>
        <dbReference type="Proteomes" id="UP000599109"/>
    </source>
</evidence>
<comment type="caution">
    <text evidence="3">The sequence shown here is derived from an EMBL/GenBank/DDBJ whole genome shotgun (WGS) entry which is preliminary data.</text>
</comment>
<name>A0A936Z5V6_9BURK</name>
<evidence type="ECO:0000313" key="3">
    <source>
        <dbReference type="EMBL" id="MBL0394551.1"/>
    </source>
</evidence>
<organism evidence="3 4">
    <name type="scientific">Ramlibacter monticola</name>
    <dbReference type="NCBI Taxonomy" id="1926872"/>
    <lineage>
        <taxon>Bacteria</taxon>
        <taxon>Pseudomonadati</taxon>
        <taxon>Pseudomonadota</taxon>
        <taxon>Betaproteobacteria</taxon>
        <taxon>Burkholderiales</taxon>
        <taxon>Comamonadaceae</taxon>
        <taxon>Ramlibacter</taxon>
    </lineage>
</organism>
<feature type="domain" description="BON" evidence="2">
    <location>
        <begin position="64"/>
        <end position="127"/>
    </location>
</feature>
<protein>
    <submittedName>
        <fullName evidence="3">BON domain-containing protein</fullName>
    </submittedName>
</protein>
<proteinExistence type="predicted"/>
<evidence type="ECO:0000259" key="2">
    <source>
        <dbReference type="Pfam" id="PF04972"/>
    </source>
</evidence>
<dbReference type="AlphaFoldDB" id="A0A936Z5V6"/>
<sequence>MRPIETLGAIAAGALAMYYLDPELGAQRRRLLAELVRSGLPQERRQARRRLRAYHQATRADPQSDADLRDRIQTRLGRLVSYPGAIDVSVNEGTVRLGGRVLAKERDGLLDQVQRMPGVQKLVNAMTSLDDPQDMGRRAPGRQGTAEPPARDTEPQPVP</sequence>
<dbReference type="Proteomes" id="UP000599109">
    <property type="component" value="Unassembled WGS sequence"/>
</dbReference>
<dbReference type="EMBL" id="JAEQNE010000008">
    <property type="protein sequence ID" value="MBL0394551.1"/>
    <property type="molecule type" value="Genomic_DNA"/>
</dbReference>
<reference evidence="3 4" key="1">
    <citation type="journal article" date="2017" name="Int. J. Syst. Evol. Microbiol.">
        <title>Ramlibacter monticola sp. nov., isolated from forest soil.</title>
        <authorList>
            <person name="Chaudhary D.K."/>
            <person name="Kim J."/>
        </authorList>
    </citation>
    <scope>NUCLEOTIDE SEQUENCE [LARGE SCALE GENOMIC DNA]</scope>
    <source>
        <strain evidence="3 4">KACC 19175</strain>
    </source>
</reference>
<evidence type="ECO:0000256" key="1">
    <source>
        <dbReference type="SAM" id="MobiDB-lite"/>
    </source>
</evidence>
<gene>
    <name evidence="3" type="ORF">JJ685_25655</name>
</gene>
<feature type="region of interest" description="Disordered" evidence="1">
    <location>
        <begin position="126"/>
        <end position="159"/>
    </location>
</feature>